<dbReference type="GO" id="GO:0005697">
    <property type="term" value="C:telomerase holoenzyme complex"/>
    <property type="evidence" value="ECO:0007669"/>
    <property type="project" value="InterPro"/>
</dbReference>
<sequence>MAAAACPGRAEATPGARFVYESKSLSAPKVYVLQPWIASLLLNYEKRDAGGDLLAGQVLRVLNDSSVPDQAGALQDAELQVSDGSYYIRVVITAEALRAEENTHIHLKLSSLLCRIIVLQKYTVCFREEARLEDCEFYLTAHQFIVLPMERQRMDSSNGNHEPSVLQKIKELWLRSASLGTAPSSDPSISQLIDVIGQNQLETLKESAEECLDLQVSKETEKDELPVTQWEAELKKEPPEDTFTVPAKVLVIPPEEEAVDGDASKADDVRGASPEKDSYDRTVPDDQTGISQPSSAESTVVSGSLDPSLDNPWNMLPTMSLTLTSSEEQSFQNSSPRRPQDQQDVAADSNTPDLLESCGHDSPQGLLQAAPAQASSPSLLSSYGSISPVNAGTTWATSAAEAASSSPCAARGPLVLEDSQAKLPALSPTFPVLPSNPPVSHTKGVPHQEQADSSGTAFSPDMLKHHLAHARTQGGETPKESRKAKGAKRKQVVGGGPELPEGWRSLGGLQQKQPRCGAFGGMGREVRRKLESTSTEGKKKIRREEHRPQCREESPEEEEEEEEEAASVSGPSSTLEQHRVLQPYVRDRPLQYKYKAPSPELCQQIRSVRISKAMLKWACWILTDRDVDA</sequence>
<feature type="compositionally biased region" description="Acidic residues" evidence="6">
    <location>
        <begin position="554"/>
        <end position="565"/>
    </location>
</feature>
<accession>A0A6J3DQ84</accession>
<dbReference type="InterPro" id="IPR019437">
    <property type="entry name" value="TPP1/Est3"/>
</dbReference>
<evidence type="ECO:0000256" key="4">
    <source>
        <dbReference type="ARBA" id="ARBA00022895"/>
    </source>
</evidence>
<dbReference type="GO" id="GO:0007004">
    <property type="term" value="P:telomere maintenance via telomerase"/>
    <property type="evidence" value="ECO:0007669"/>
    <property type="project" value="InterPro"/>
</dbReference>
<dbReference type="Gene3D" id="2.40.50.960">
    <property type="match status" value="1"/>
</dbReference>
<dbReference type="AlphaFoldDB" id="A0A6J3DQ84"/>
<keyword evidence="4" id="KW-0779">Telomere</keyword>
<dbReference type="PANTHER" id="PTHR14487:SF3">
    <property type="entry name" value="ADRENOCORTICAL DYSPLASIA PROTEIN HOMOLOG"/>
    <property type="match status" value="1"/>
</dbReference>
<dbReference type="PANTHER" id="PTHR14487">
    <property type="entry name" value="ADRENOCORTICAL DYSPLASIA PROTEIN ACD"/>
    <property type="match status" value="1"/>
</dbReference>
<organism evidence="8 9">
    <name type="scientific">Aythya fuligula</name>
    <name type="common">Tufted duck</name>
    <name type="synonym">Anas fuligula</name>
    <dbReference type="NCBI Taxonomy" id="219594"/>
    <lineage>
        <taxon>Eukaryota</taxon>
        <taxon>Metazoa</taxon>
        <taxon>Chordata</taxon>
        <taxon>Craniata</taxon>
        <taxon>Vertebrata</taxon>
        <taxon>Euteleostomi</taxon>
        <taxon>Archelosauria</taxon>
        <taxon>Archosauria</taxon>
        <taxon>Dinosauria</taxon>
        <taxon>Saurischia</taxon>
        <taxon>Theropoda</taxon>
        <taxon>Coelurosauria</taxon>
        <taxon>Aves</taxon>
        <taxon>Neognathae</taxon>
        <taxon>Galloanserae</taxon>
        <taxon>Anseriformes</taxon>
        <taxon>Anatidae</taxon>
        <taxon>Aythyinae</taxon>
        <taxon>Aythya</taxon>
    </lineage>
</organism>
<feature type="region of interest" description="Disordered" evidence="6">
    <location>
        <begin position="427"/>
        <end position="582"/>
    </location>
</feature>
<dbReference type="InterPro" id="IPR028631">
    <property type="entry name" value="ACD"/>
</dbReference>
<feature type="region of interest" description="Disordered" evidence="6">
    <location>
        <begin position="252"/>
        <end position="391"/>
    </location>
</feature>
<proteinExistence type="predicted"/>
<keyword evidence="5" id="KW-0539">Nucleus</keyword>
<dbReference type="InParanoid" id="A0A6J3DQ84"/>
<dbReference type="GO" id="GO:0042162">
    <property type="term" value="F:telomeric DNA binding"/>
    <property type="evidence" value="ECO:0007669"/>
    <property type="project" value="InterPro"/>
</dbReference>
<evidence type="ECO:0000256" key="2">
    <source>
        <dbReference type="ARBA" id="ARBA00004574"/>
    </source>
</evidence>
<feature type="compositionally biased region" description="Basic and acidic residues" evidence="6">
    <location>
        <begin position="262"/>
        <end position="284"/>
    </location>
</feature>
<comment type="subcellular location">
    <subcellularLocation>
        <location evidence="2">Chromosome</location>
        <location evidence="2">Telomere</location>
    </subcellularLocation>
    <subcellularLocation>
        <location evidence="1">Nucleus</location>
    </subcellularLocation>
</comment>
<dbReference type="Pfam" id="PF10341">
    <property type="entry name" value="TPP1"/>
    <property type="match status" value="1"/>
</dbReference>
<dbReference type="KEGG" id="aful:116493920"/>
<dbReference type="GO" id="GO:0016233">
    <property type="term" value="P:telomere capping"/>
    <property type="evidence" value="ECO:0007669"/>
    <property type="project" value="InterPro"/>
</dbReference>
<reference evidence="9" key="1">
    <citation type="submission" date="2025-08" db="UniProtKB">
        <authorList>
            <consortium name="RefSeq"/>
        </authorList>
    </citation>
    <scope>IDENTIFICATION</scope>
    <source>
        <tissue evidence="9">Lung</tissue>
    </source>
</reference>
<dbReference type="GO" id="GO:0070198">
    <property type="term" value="P:protein localization to chromosome, telomeric region"/>
    <property type="evidence" value="ECO:0007669"/>
    <property type="project" value="TreeGrafter"/>
</dbReference>
<evidence type="ECO:0000313" key="9">
    <source>
        <dbReference type="RefSeq" id="XP_032051468.1"/>
    </source>
</evidence>
<keyword evidence="3" id="KW-0158">Chromosome</keyword>
<feature type="compositionally biased region" description="Polar residues" evidence="6">
    <location>
        <begin position="317"/>
        <end position="337"/>
    </location>
</feature>
<feature type="compositionally biased region" description="Basic and acidic residues" evidence="6">
    <location>
        <begin position="524"/>
        <end position="553"/>
    </location>
</feature>
<protein>
    <submittedName>
        <fullName evidence="9">Uncharacterized protein LOC116493920</fullName>
    </submittedName>
</protein>
<gene>
    <name evidence="9" type="primary">LOC116493920</name>
</gene>
<dbReference type="GO" id="GO:0032211">
    <property type="term" value="P:negative regulation of telomere maintenance via telomerase"/>
    <property type="evidence" value="ECO:0007669"/>
    <property type="project" value="TreeGrafter"/>
</dbReference>
<evidence type="ECO:0000256" key="6">
    <source>
        <dbReference type="SAM" id="MobiDB-lite"/>
    </source>
</evidence>
<feature type="compositionally biased region" description="Polar residues" evidence="6">
    <location>
        <begin position="288"/>
        <end position="302"/>
    </location>
</feature>
<dbReference type="GO" id="GO:0070187">
    <property type="term" value="C:shelterin complex"/>
    <property type="evidence" value="ECO:0007669"/>
    <property type="project" value="InterPro"/>
</dbReference>
<dbReference type="GeneID" id="116493920"/>
<evidence type="ECO:0000256" key="3">
    <source>
        <dbReference type="ARBA" id="ARBA00022454"/>
    </source>
</evidence>
<keyword evidence="8" id="KW-1185">Reference proteome</keyword>
<evidence type="ECO:0000256" key="5">
    <source>
        <dbReference type="ARBA" id="ARBA00023242"/>
    </source>
</evidence>
<dbReference type="Proteomes" id="UP000504639">
    <property type="component" value="Chromosome 12"/>
</dbReference>
<feature type="compositionally biased region" description="Low complexity" evidence="6">
    <location>
        <begin position="362"/>
        <end position="391"/>
    </location>
</feature>
<dbReference type="RefSeq" id="XP_032051468.1">
    <property type="nucleotide sequence ID" value="XM_032195577.1"/>
</dbReference>
<evidence type="ECO:0000313" key="8">
    <source>
        <dbReference type="Proteomes" id="UP000504639"/>
    </source>
</evidence>
<feature type="domain" description="Shelterin complex subunit TPP1/Est3" evidence="7">
    <location>
        <begin position="33"/>
        <end position="175"/>
    </location>
</feature>
<name>A0A6J3DQ84_AYTFU</name>
<evidence type="ECO:0000259" key="7">
    <source>
        <dbReference type="Pfam" id="PF10341"/>
    </source>
</evidence>
<evidence type="ECO:0000256" key="1">
    <source>
        <dbReference type="ARBA" id="ARBA00004123"/>
    </source>
</evidence>